<dbReference type="Gene3D" id="2.160.20.10">
    <property type="entry name" value="Single-stranded right-handed beta-helix, Pectin lyase-like"/>
    <property type="match status" value="1"/>
</dbReference>
<feature type="compositionally biased region" description="Basic and acidic residues" evidence="9">
    <location>
        <begin position="319"/>
        <end position="328"/>
    </location>
</feature>
<dbReference type="Pfam" id="PF16990">
    <property type="entry name" value="CBM_35"/>
    <property type="match status" value="1"/>
</dbReference>
<gene>
    <name evidence="12" type="ORF">GCM10009751_10000</name>
</gene>
<dbReference type="InterPro" id="IPR011459">
    <property type="entry name" value="DUF1565"/>
</dbReference>
<evidence type="ECO:0000256" key="8">
    <source>
        <dbReference type="ARBA" id="ARBA00038263"/>
    </source>
</evidence>
<dbReference type="PANTHER" id="PTHR40088">
    <property type="entry name" value="PECTATE LYASE (EUROFUNG)"/>
    <property type="match status" value="1"/>
</dbReference>
<evidence type="ECO:0000313" key="13">
    <source>
        <dbReference type="Proteomes" id="UP001501094"/>
    </source>
</evidence>
<dbReference type="InterPro" id="IPR005084">
    <property type="entry name" value="CBM6"/>
</dbReference>
<dbReference type="SUPFAM" id="SSF51126">
    <property type="entry name" value="Pectin lyase-like"/>
    <property type="match status" value="1"/>
</dbReference>
<reference evidence="13" key="1">
    <citation type="journal article" date="2019" name="Int. J. Syst. Evol. Microbiol.">
        <title>The Global Catalogue of Microorganisms (GCM) 10K type strain sequencing project: providing services to taxonomists for standard genome sequencing and annotation.</title>
        <authorList>
            <consortium name="The Broad Institute Genomics Platform"/>
            <consortium name="The Broad Institute Genome Sequencing Center for Infectious Disease"/>
            <person name="Wu L."/>
            <person name="Ma J."/>
        </authorList>
    </citation>
    <scope>NUCLEOTIDE SEQUENCE [LARGE SCALE GENOMIC DNA]</scope>
    <source>
        <strain evidence="13">JCM 14326</strain>
    </source>
</reference>
<dbReference type="SUPFAM" id="SSF49785">
    <property type="entry name" value="Galactose-binding domain-like"/>
    <property type="match status" value="1"/>
</dbReference>
<evidence type="ECO:0000256" key="9">
    <source>
        <dbReference type="SAM" id="MobiDB-lite"/>
    </source>
</evidence>
<dbReference type="CDD" id="cd04082">
    <property type="entry name" value="CBM35_pectate_lyase-like"/>
    <property type="match status" value="1"/>
</dbReference>
<evidence type="ECO:0000256" key="7">
    <source>
        <dbReference type="ARBA" id="ARBA00023239"/>
    </source>
</evidence>
<dbReference type="SMART" id="SM00606">
    <property type="entry name" value="CBD_IV"/>
    <property type="match status" value="1"/>
</dbReference>
<keyword evidence="4" id="KW-0479">Metal-binding</keyword>
<organism evidence="12 13">
    <name type="scientific">Myceligenerans crystallogenes</name>
    <dbReference type="NCBI Taxonomy" id="316335"/>
    <lineage>
        <taxon>Bacteria</taxon>
        <taxon>Bacillati</taxon>
        <taxon>Actinomycetota</taxon>
        <taxon>Actinomycetes</taxon>
        <taxon>Micrococcales</taxon>
        <taxon>Promicromonosporaceae</taxon>
        <taxon>Myceligenerans</taxon>
    </lineage>
</organism>
<keyword evidence="5 10" id="KW-0732">Signal</keyword>
<name>A0ABP4ZFK2_9MICO</name>
<dbReference type="PANTHER" id="PTHR40088:SF1">
    <property type="entry name" value="PECTATE LYASE PEL9"/>
    <property type="match status" value="1"/>
</dbReference>
<protein>
    <submittedName>
        <fullName evidence="12">CBM35 domain-containing protein</fullName>
    </submittedName>
</protein>
<accession>A0ABP4ZFK2</accession>
<keyword evidence="3" id="KW-0964">Secreted</keyword>
<dbReference type="InterPro" id="IPR006584">
    <property type="entry name" value="Cellulose-bd_IV"/>
</dbReference>
<comment type="similarity">
    <text evidence="8">Belongs to the polysaccharide lyase 9 family.</text>
</comment>
<feature type="domain" description="CBM6" evidence="11">
    <location>
        <begin position="29"/>
        <end position="153"/>
    </location>
</feature>
<evidence type="ECO:0000259" key="11">
    <source>
        <dbReference type="PROSITE" id="PS51175"/>
    </source>
</evidence>
<feature type="signal peptide" evidence="10">
    <location>
        <begin position="1"/>
        <end position="26"/>
    </location>
</feature>
<dbReference type="EMBL" id="BAAANL010000002">
    <property type="protein sequence ID" value="GAA1855150.1"/>
    <property type="molecule type" value="Genomic_DNA"/>
</dbReference>
<proteinExistence type="inferred from homology"/>
<dbReference type="InterPro" id="IPR008979">
    <property type="entry name" value="Galactose-bd-like_sf"/>
</dbReference>
<evidence type="ECO:0000256" key="2">
    <source>
        <dbReference type="ARBA" id="ARBA00004613"/>
    </source>
</evidence>
<dbReference type="Gene3D" id="2.60.120.260">
    <property type="entry name" value="Galactose-binding domain-like"/>
    <property type="match status" value="1"/>
</dbReference>
<evidence type="ECO:0000256" key="6">
    <source>
        <dbReference type="ARBA" id="ARBA00022837"/>
    </source>
</evidence>
<evidence type="ECO:0000256" key="4">
    <source>
        <dbReference type="ARBA" id="ARBA00022723"/>
    </source>
</evidence>
<dbReference type="InterPro" id="IPR052052">
    <property type="entry name" value="Polysaccharide_Lyase_9"/>
</dbReference>
<evidence type="ECO:0000256" key="10">
    <source>
        <dbReference type="SAM" id="SignalP"/>
    </source>
</evidence>
<comment type="cofactor">
    <cofactor evidence="1">
        <name>Ca(2+)</name>
        <dbReference type="ChEBI" id="CHEBI:29108"/>
    </cofactor>
</comment>
<evidence type="ECO:0000256" key="3">
    <source>
        <dbReference type="ARBA" id="ARBA00022525"/>
    </source>
</evidence>
<keyword evidence="6" id="KW-0106">Calcium</keyword>
<feature type="region of interest" description="Disordered" evidence="9">
    <location>
        <begin position="308"/>
        <end position="335"/>
    </location>
</feature>
<feature type="chain" id="PRO_5045085515" evidence="10">
    <location>
        <begin position="27"/>
        <end position="524"/>
    </location>
</feature>
<evidence type="ECO:0000256" key="5">
    <source>
        <dbReference type="ARBA" id="ARBA00022729"/>
    </source>
</evidence>
<dbReference type="PROSITE" id="PS51175">
    <property type="entry name" value="CBM6"/>
    <property type="match status" value="1"/>
</dbReference>
<dbReference type="Pfam" id="PF22842">
    <property type="entry name" value="Pel9A-like_beta_helix"/>
    <property type="match status" value="1"/>
</dbReference>
<sequence>MKIRSALLCAALAAGMVALVPPGATAATVRHEAETAPATCAGTIDANHAGYTGTGFCNAANAVGSAARFSVSAPAAGTATITVRYANGGTAGRPADLLVNGARVTSLAFAGTGTWTGWTPATATVPVVAGANVIRLSPTTSAGLPNVDHLEVTTTEAASSALYVATTGDDAAAGTLAAPLRTIQAAVDRATPGTTIHVRGGTYAPAGNIQLVKDGTAGRPYTLTAYAGERVVIDGENMPYTPGAVGSSIPRAARGAVHVEGDHWRVAGLEIVHGPYGVFGVDTNHGVYDRLVTRDNYESGLHLQGASSGNQILDLDSSGNRDPRKNGESADGVAIKEGSGAGNVIRGARLWNNSDDGLDLWEFTSPVLTESSLAWGNGYNRWDIPGYTGDGNGFKLGGGDPDPAADHVTRNSMAWDNSAHGFTDNGNPGSLLVERGTAWRNGRTGFDLADSTSTLTRNLAVANETPVALGAGSGGSGNSWDLGGTWDLVSTDRSAITGARTSGGAIPSSAFLRPADGADVGARF</sequence>
<keyword evidence="7" id="KW-0456">Lyase</keyword>
<evidence type="ECO:0000313" key="12">
    <source>
        <dbReference type="EMBL" id="GAA1855150.1"/>
    </source>
</evidence>
<dbReference type="Pfam" id="PF07602">
    <property type="entry name" value="DUF1565"/>
    <property type="match status" value="1"/>
</dbReference>
<comment type="caution">
    <text evidence="12">The sequence shown here is derived from an EMBL/GenBank/DDBJ whole genome shotgun (WGS) entry which is preliminary data.</text>
</comment>
<dbReference type="InterPro" id="IPR012334">
    <property type="entry name" value="Pectin_lyas_fold"/>
</dbReference>
<dbReference type="InterPro" id="IPR053868">
    <property type="entry name" value="Pel9A-like_beta_helix"/>
</dbReference>
<dbReference type="RefSeq" id="WP_344100188.1">
    <property type="nucleotide sequence ID" value="NZ_BAAANL010000002.1"/>
</dbReference>
<dbReference type="Proteomes" id="UP001501094">
    <property type="component" value="Unassembled WGS sequence"/>
</dbReference>
<keyword evidence="13" id="KW-1185">Reference proteome</keyword>
<evidence type="ECO:0000256" key="1">
    <source>
        <dbReference type="ARBA" id="ARBA00001913"/>
    </source>
</evidence>
<comment type="subcellular location">
    <subcellularLocation>
        <location evidence="2">Secreted</location>
    </subcellularLocation>
</comment>
<dbReference type="InterPro" id="IPR011050">
    <property type="entry name" value="Pectin_lyase_fold/virulence"/>
</dbReference>